<dbReference type="Gene3D" id="2.60.120.1440">
    <property type="match status" value="1"/>
</dbReference>
<dbReference type="Gene3D" id="3.55.50.30">
    <property type="match status" value="1"/>
</dbReference>
<dbReference type="InterPro" id="IPR012373">
    <property type="entry name" value="Ferrdict_sens_TM"/>
</dbReference>
<keyword evidence="5" id="KW-1185">Reference proteome</keyword>
<comment type="caution">
    <text evidence="4">The sequence shown here is derived from an EMBL/GenBank/DDBJ whole genome shotgun (WGS) entry which is preliminary data.</text>
</comment>
<accession>A0ABW4IC04</accession>
<dbReference type="EMBL" id="JBHUDG010000015">
    <property type="protein sequence ID" value="MFD1630270.1"/>
    <property type="molecule type" value="Genomic_DNA"/>
</dbReference>
<gene>
    <name evidence="4" type="ORF">ACFSAH_10300</name>
</gene>
<dbReference type="Pfam" id="PF16344">
    <property type="entry name" value="FecR_C"/>
    <property type="match status" value="1"/>
</dbReference>
<dbReference type="PANTHER" id="PTHR30273">
    <property type="entry name" value="PERIPLASMIC SIGNAL SENSOR AND SIGMA FACTOR ACTIVATOR FECR-RELATED"/>
    <property type="match status" value="1"/>
</dbReference>
<feature type="domain" description="FecR protein" evidence="2">
    <location>
        <begin position="166"/>
        <end position="261"/>
    </location>
</feature>
<evidence type="ECO:0000313" key="4">
    <source>
        <dbReference type="EMBL" id="MFD1630270.1"/>
    </source>
</evidence>
<dbReference type="Pfam" id="PF04773">
    <property type="entry name" value="FecR"/>
    <property type="match status" value="1"/>
</dbReference>
<protein>
    <submittedName>
        <fullName evidence="4">FecR family protein</fullName>
    </submittedName>
</protein>
<reference evidence="5" key="1">
    <citation type="journal article" date="2019" name="Int. J. Syst. Evol. Microbiol.">
        <title>The Global Catalogue of Microorganisms (GCM) 10K type strain sequencing project: providing services to taxonomists for standard genome sequencing and annotation.</title>
        <authorList>
            <consortium name="The Broad Institute Genomics Platform"/>
            <consortium name="The Broad Institute Genome Sequencing Center for Infectious Disease"/>
            <person name="Wu L."/>
            <person name="Ma J."/>
        </authorList>
    </citation>
    <scope>NUCLEOTIDE SEQUENCE [LARGE SCALE GENOMIC DNA]</scope>
    <source>
        <strain evidence="5">CCUG 53762</strain>
    </source>
</reference>
<keyword evidence="1" id="KW-0812">Transmembrane</keyword>
<dbReference type="InterPro" id="IPR032508">
    <property type="entry name" value="FecR_C"/>
</dbReference>
<keyword evidence="1" id="KW-0472">Membrane</keyword>
<evidence type="ECO:0000256" key="1">
    <source>
        <dbReference type="SAM" id="Phobius"/>
    </source>
</evidence>
<organism evidence="4 5">
    <name type="scientific">Pseudopedobacter beijingensis</name>
    <dbReference type="NCBI Taxonomy" id="1207056"/>
    <lineage>
        <taxon>Bacteria</taxon>
        <taxon>Pseudomonadati</taxon>
        <taxon>Bacteroidota</taxon>
        <taxon>Sphingobacteriia</taxon>
        <taxon>Sphingobacteriales</taxon>
        <taxon>Sphingobacteriaceae</taxon>
        <taxon>Pseudopedobacter</taxon>
    </lineage>
</organism>
<dbReference type="InterPro" id="IPR006860">
    <property type="entry name" value="FecR"/>
</dbReference>
<evidence type="ECO:0000259" key="3">
    <source>
        <dbReference type="Pfam" id="PF16344"/>
    </source>
</evidence>
<sequence length="370" mass="42227">MEDKFYKELVDRYLQRKLDEEELQVFFHLLHEGKLEKYLSESMDNDLYDSSVDVEPSIFKHRYIKYVYRVAAVLAIVGLAFSLYFYSYHNGGSNEVIVTRTVAPVVPGGNNAVLTLSNGKHIILNDVANGTLEQNKSFSVEKQKDGLLVFNANHIIAKEKNTGFNKIETPRGGIYQVILPDGSHVWLNSASSITFPTQFTESERKVSIKGEAYFEVAHNKKKPFKVLSNNQEIVVLGTKFNVNAYNDELLTRTTLLEGSVKVSTPAISQLLKPGYQAQMRDIGHLDVKRADLESVMAWKDGFFQFDRVDIQTLMRQLARWYDIEIEYKGEVPKDEFVGKIKRNADIDNVLEVLRYGKVKFQLIGRKLIIG</sequence>
<name>A0ABW4IC04_9SPHI</name>
<dbReference type="RefSeq" id="WP_379662646.1">
    <property type="nucleotide sequence ID" value="NZ_JBHUDG010000015.1"/>
</dbReference>
<feature type="domain" description="Protein FecR C-terminal" evidence="3">
    <location>
        <begin position="303"/>
        <end position="369"/>
    </location>
</feature>
<dbReference type="PANTHER" id="PTHR30273:SF2">
    <property type="entry name" value="PROTEIN FECR"/>
    <property type="match status" value="1"/>
</dbReference>
<proteinExistence type="predicted"/>
<dbReference type="Proteomes" id="UP001597118">
    <property type="component" value="Unassembled WGS sequence"/>
</dbReference>
<evidence type="ECO:0000259" key="2">
    <source>
        <dbReference type="Pfam" id="PF04773"/>
    </source>
</evidence>
<keyword evidence="1" id="KW-1133">Transmembrane helix</keyword>
<feature type="transmembrane region" description="Helical" evidence="1">
    <location>
        <begin position="66"/>
        <end position="86"/>
    </location>
</feature>
<evidence type="ECO:0000313" key="5">
    <source>
        <dbReference type="Proteomes" id="UP001597118"/>
    </source>
</evidence>